<dbReference type="PROSITE" id="PS50158">
    <property type="entry name" value="ZF_CCHC"/>
    <property type="match status" value="1"/>
</dbReference>
<feature type="domain" description="CCHC-type" evidence="11">
    <location>
        <begin position="575"/>
        <end position="589"/>
    </location>
</feature>
<dbReference type="InterPro" id="IPR050951">
    <property type="entry name" value="Retrovirus_Pol_polyprotein"/>
</dbReference>
<feature type="region of interest" description="Disordered" evidence="10">
    <location>
        <begin position="535"/>
        <end position="566"/>
    </location>
</feature>
<dbReference type="FunFam" id="3.30.70.270:FF:000026">
    <property type="entry name" value="Transposon Ty3-G Gag-Pol polyprotein"/>
    <property type="match status" value="1"/>
</dbReference>
<keyword evidence="9" id="KW-0175">Coiled coil</keyword>
<dbReference type="EC" id="2.7.7.49" evidence="1"/>
<keyword evidence="6" id="KW-0378">Hydrolase</keyword>
<evidence type="ECO:0000256" key="10">
    <source>
        <dbReference type="SAM" id="MobiDB-lite"/>
    </source>
</evidence>
<dbReference type="InterPro" id="IPR043502">
    <property type="entry name" value="DNA/RNA_pol_sf"/>
</dbReference>
<keyword evidence="5" id="KW-0255">Endonuclease</keyword>
<dbReference type="SUPFAM" id="SSF57756">
    <property type="entry name" value="Retrovirus zinc finger-like domains"/>
    <property type="match status" value="1"/>
</dbReference>
<dbReference type="InterPro" id="IPR001878">
    <property type="entry name" value="Znf_CCHC"/>
</dbReference>
<evidence type="ECO:0000256" key="3">
    <source>
        <dbReference type="ARBA" id="ARBA00022695"/>
    </source>
</evidence>
<evidence type="ECO:0000313" key="14">
    <source>
        <dbReference type="Proteomes" id="UP001231189"/>
    </source>
</evidence>
<evidence type="ECO:0000256" key="7">
    <source>
        <dbReference type="ARBA" id="ARBA00022918"/>
    </source>
</evidence>
<accession>A0AAD8S6A7</accession>
<dbReference type="GO" id="GO:0003964">
    <property type="term" value="F:RNA-directed DNA polymerase activity"/>
    <property type="evidence" value="ECO:0007669"/>
    <property type="project" value="UniProtKB-KW"/>
</dbReference>
<dbReference type="PANTHER" id="PTHR37984:SF5">
    <property type="entry name" value="PROTEIN NYNRIN-LIKE"/>
    <property type="match status" value="1"/>
</dbReference>
<protein>
    <recommendedName>
        <fullName evidence="1">RNA-directed DNA polymerase</fullName>
        <ecNumber evidence="1">2.7.7.49</ecNumber>
    </recommendedName>
</protein>
<keyword evidence="14" id="KW-1185">Reference proteome</keyword>
<dbReference type="InterPro" id="IPR043128">
    <property type="entry name" value="Rev_trsase/Diguanyl_cyclase"/>
</dbReference>
<dbReference type="FunFam" id="3.10.20.370:FF:000001">
    <property type="entry name" value="Retrovirus-related Pol polyprotein from transposon 17.6-like protein"/>
    <property type="match status" value="1"/>
</dbReference>
<evidence type="ECO:0000256" key="6">
    <source>
        <dbReference type="ARBA" id="ARBA00022801"/>
    </source>
</evidence>
<sequence>MERFLDMGFSSPKDPQNLSLEEKKNSCLDALASHVFSIVVSNVVTSSIMPFGSAHELWTKLQDKYDVSNIIEDDCIASTSGRDEFSSSSTSPMCGKTQGNDMVSGDGNCNVGIELTIDDPSSISHCNGSSLDLNTSSTRNDLHACVDSPCISCVSCLNKSNDDMLALSCGHDKNASISSSCCVTNNVEETKDSIGQDKILKGASSNSSSLSHGSHICLMAKGSTVPPTMEPNISRGDKDEDEYEEEDWVVSLRDKGKSVFKVLCKDKIASSHFFEILTTAIESQKLIWMHENTIDKMGALEREYANDVASLKNDLEEEQDTVASLEEQLETLEVSQNEIFAKLTKERDHAKAKLKLLKNEKSKVGVGHDKLVKDLDDLDKAHKALESEHSILTKSYEQLQASYLKEHAMLPSLLDMSCDDACATNSTSCEASILKENVELRAQLELLTSNYGKLEENHGKLSSSHEDLLASHDRLKLAHEAIISKATPCSTSSSTCVVTNHVEEIKELKAQVTSLKNDLVKSHEGKCKLDTMLSMQQSPNDKSGLGFKSNNKNKSKNNKNKKGQVQVKDPAKIVCFKCKIEGHHVRSCPLKKKQKGKRPQAQTHIQPQVEEMPLPKKKVAMLPEVEVAPVTAASAGRRTPERKELSGGPGNSLPETIAIVIELDIISIIIIIISTIYTANTTAAPRHRCIAMNEVRKKLFTISLSGKAAHWYKLLKNGDSIDWEDIVPLFYSKFYPPSEIHKDRNRIYNFWPHDGESIAQAWGRLKSLMLKCPIHELPGNVIIDNFYARLSFQDKTLLDTSCSGSFTRNKEEFKRDLLDRIQENTEGWENDKDRESGIIYDYKCIEAFMDTDKFRNMSATYGLDSQVVANLYKAFASHYELPKKNFDKYHEPYKDNVDSSVNKCVVIETVDNVIPEVYIEKTPFPAKMKEYSVISSAVNKSEKKPKEPEEQIKIEPAVAIVKDLVTENVEDGHIIFCEDASNIVSHPNKPKQVSVPMLSVRIGDHCYYGLCDIGASVSAIPYELYTEIMHEIDSCELEDIDVVIQLANRETISPIGIVRDVEVLCGKIKYPADFLVLGSAASDHCPIIFGRPFLNTCGAIIDCKKEKILTRFAGEPYEFNFSKFTKTPYKADLPSNDFKMEQCASIVLVPNNPLQQHLENSESEAFRKERDELEEIFLRQPILKHDLPVEDLGTTPPPKEDPVFDLKPLPDNLKYAHIDDKKIYPVIISSKLSEIEEERLLEILKKHRGAIGYTLDDLKGISPSICQHAINMEDDAKPVVEHQRRLIPKMKEVVRNEVLKLLEAGIIYPIADSRWVSPVHCVPKKGGMTVVPNDNDELIPQRVVVGYRMCIDFRKVNKVTKKDHYPLPFIDQMLERLSKNTHFCFLDGYSGFSQIAVKAKDQEKTTFTCPYGTYAYRRMPFGLCNAPATFQRCMSAIFHGFCESIVEVFMDDFSVYGNSFDNCLRNLDKVLQRCEETNLVLNWEKCHFMVNEGIVLGHKISERGIEVDRAKVEAIEKMPYPRDVKGIRSVLGHAGFYRRFIKDFSKISKPLTNLLQKDVPFVFDDDCKEAFETLKKALTTAPVVEPPDWNLPFEIMCDASDFAVGAVLGQRVDKKLNVIHYASKTLDAAQRNYATTEKELLAVVFACDKFRPYIVDSKVTIHTDHAAIRYLMTKKDAKPRLIRWVLLLQEFDLHIIDRKGVDNPVADNLSRLENIAYDPVPVNDSFPNEQLAVIKVSSRESPWICFGSRSTMSSSGTQKDSFFEDVVNPYMNELKMHPKELLLVDGELQIKDVQGPKGEGSLEDRMEKLEQEVFNYKKMAEREVDIFHKIVSELIDGHKKETAKLWDDIFSLHDTTNKLQAQLYDVHNQNCEYENRFKRISHAASFRFPETKMSFVDGEPLPWKSDDGKDSPSSPKE</sequence>
<dbReference type="SUPFAM" id="SSF56672">
    <property type="entry name" value="DNA/RNA polymerases"/>
    <property type="match status" value="1"/>
</dbReference>
<feature type="compositionally biased region" description="Basic residues" evidence="10">
    <location>
        <begin position="551"/>
        <end position="562"/>
    </location>
</feature>
<dbReference type="PANTHER" id="PTHR37984">
    <property type="entry name" value="PROTEIN CBG26694"/>
    <property type="match status" value="1"/>
</dbReference>
<dbReference type="InterPro" id="IPR041373">
    <property type="entry name" value="RT_RNaseH"/>
</dbReference>
<evidence type="ECO:0000256" key="4">
    <source>
        <dbReference type="ARBA" id="ARBA00022722"/>
    </source>
</evidence>
<dbReference type="Gene3D" id="2.40.70.10">
    <property type="entry name" value="Acid Proteases"/>
    <property type="match status" value="1"/>
</dbReference>
<keyword evidence="8" id="KW-0479">Metal-binding</keyword>
<dbReference type="CDD" id="cd01647">
    <property type="entry name" value="RT_LTR"/>
    <property type="match status" value="1"/>
</dbReference>
<dbReference type="InterPro" id="IPR036875">
    <property type="entry name" value="Znf_CCHC_sf"/>
</dbReference>
<feature type="domain" description="Reverse transcriptase" evidence="12">
    <location>
        <begin position="1303"/>
        <end position="1507"/>
    </location>
</feature>
<dbReference type="InterPro" id="IPR000477">
    <property type="entry name" value="RT_dom"/>
</dbReference>
<dbReference type="EMBL" id="JAUUTY010000004">
    <property type="protein sequence ID" value="KAK1645210.1"/>
    <property type="molecule type" value="Genomic_DNA"/>
</dbReference>
<evidence type="ECO:0000259" key="12">
    <source>
        <dbReference type="PROSITE" id="PS50878"/>
    </source>
</evidence>
<evidence type="ECO:0000256" key="5">
    <source>
        <dbReference type="ARBA" id="ARBA00022759"/>
    </source>
</evidence>
<dbReference type="GO" id="GO:0008270">
    <property type="term" value="F:zinc ion binding"/>
    <property type="evidence" value="ECO:0007669"/>
    <property type="project" value="UniProtKB-KW"/>
</dbReference>
<dbReference type="Gene3D" id="4.10.60.10">
    <property type="entry name" value="Zinc finger, CCHC-type"/>
    <property type="match status" value="1"/>
</dbReference>
<dbReference type="Proteomes" id="UP001231189">
    <property type="component" value="Unassembled WGS sequence"/>
</dbReference>
<dbReference type="InterPro" id="IPR021109">
    <property type="entry name" value="Peptidase_aspartic_dom_sf"/>
</dbReference>
<dbReference type="CDD" id="cd00303">
    <property type="entry name" value="retropepsin_like"/>
    <property type="match status" value="1"/>
</dbReference>
<name>A0AAD8S6A7_LOLMU</name>
<dbReference type="SUPFAM" id="SSF50630">
    <property type="entry name" value="Acid proteases"/>
    <property type="match status" value="1"/>
</dbReference>
<dbReference type="PROSITE" id="PS50878">
    <property type="entry name" value="RT_POL"/>
    <property type="match status" value="1"/>
</dbReference>
<evidence type="ECO:0000313" key="13">
    <source>
        <dbReference type="EMBL" id="KAK1645210.1"/>
    </source>
</evidence>
<feature type="region of interest" description="Disordered" evidence="10">
    <location>
        <begin position="1895"/>
        <end position="1917"/>
    </location>
</feature>
<evidence type="ECO:0000256" key="2">
    <source>
        <dbReference type="ARBA" id="ARBA00022679"/>
    </source>
</evidence>
<evidence type="ECO:0000259" key="11">
    <source>
        <dbReference type="PROSITE" id="PS50158"/>
    </source>
</evidence>
<dbReference type="GO" id="GO:0016787">
    <property type="term" value="F:hydrolase activity"/>
    <property type="evidence" value="ECO:0007669"/>
    <property type="project" value="UniProtKB-KW"/>
</dbReference>
<feature type="compositionally biased region" description="Basic and acidic residues" evidence="10">
    <location>
        <begin position="1904"/>
        <end position="1917"/>
    </location>
</feature>
<dbReference type="CDD" id="cd09274">
    <property type="entry name" value="RNase_HI_RT_Ty3"/>
    <property type="match status" value="1"/>
</dbReference>
<dbReference type="Pfam" id="PF00078">
    <property type="entry name" value="RVT_1"/>
    <property type="match status" value="1"/>
</dbReference>
<dbReference type="Gene3D" id="3.30.70.270">
    <property type="match status" value="2"/>
</dbReference>
<keyword evidence="3" id="KW-0548">Nucleotidyltransferase</keyword>
<keyword evidence="8" id="KW-0863">Zinc-finger</keyword>
<keyword evidence="4" id="KW-0540">Nuclease</keyword>
<proteinExistence type="predicted"/>
<dbReference type="GO" id="GO:0004519">
    <property type="term" value="F:endonuclease activity"/>
    <property type="evidence" value="ECO:0007669"/>
    <property type="project" value="UniProtKB-KW"/>
</dbReference>
<evidence type="ECO:0000256" key="8">
    <source>
        <dbReference type="PROSITE-ProRule" id="PRU00047"/>
    </source>
</evidence>
<dbReference type="Pfam" id="PF03732">
    <property type="entry name" value="Retrotrans_gag"/>
    <property type="match status" value="1"/>
</dbReference>
<gene>
    <name evidence="13" type="ORF">QYE76_063015</name>
</gene>
<feature type="coiled-coil region" evidence="9">
    <location>
        <begin position="301"/>
        <end position="388"/>
    </location>
</feature>
<dbReference type="InterPro" id="IPR005162">
    <property type="entry name" value="Retrotrans_gag_dom"/>
</dbReference>
<dbReference type="Gene3D" id="3.10.10.10">
    <property type="entry name" value="HIV Type 1 Reverse Transcriptase, subunit A, domain 1"/>
    <property type="match status" value="1"/>
</dbReference>
<keyword evidence="7" id="KW-0695">RNA-directed DNA polymerase</keyword>
<keyword evidence="8" id="KW-0862">Zinc</keyword>
<evidence type="ECO:0000256" key="1">
    <source>
        <dbReference type="ARBA" id="ARBA00012493"/>
    </source>
</evidence>
<dbReference type="Pfam" id="PF17917">
    <property type="entry name" value="RT_RNaseH"/>
    <property type="match status" value="1"/>
</dbReference>
<dbReference type="GO" id="GO:0003676">
    <property type="term" value="F:nucleic acid binding"/>
    <property type="evidence" value="ECO:0007669"/>
    <property type="project" value="InterPro"/>
</dbReference>
<reference evidence="13" key="1">
    <citation type="submission" date="2023-07" db="EMBL/GenBank/DDBJ databases">
        <title>A chromosome-level genome assembly of Lolium multiflorum.</title>
        <authorList>
            <person name="Chen Y."/>
            <person name="Copetti D."/>
            <person name="Kolliker R."/>
            <person name="Studer B."/>
        </authorList>
    </citation>
    <scope>NUCLEOTIDE SEQUENCE</scope>
    <source>
        <strain evidence="13">02402/16</strain>
        <tissue evidence="13">Leaf</tissue>
    </source>
</reference>
<evidence type="ECO:0000256" key="9">
    <source>
        <dbReference type="SAM" id="Coils"/>
    </source>
</evidence>
<organism evidence="13 14">
    <name type="scientific">Lolium multiflorum</name>
    <name type="common">Italian ryegrass</name>
    <name type="synonym">Lolium perenne subsp. multiflorum</name>
    <dbReference type="NCBI Taxonomy" id="4521"/>
    <lineage>
        <taxon>Eukaryota</taxon>
        <taxon>Viridiplantae</taxon>
        <taxon>Streptophyta</taxon>
        <taxon>Embryophyta</taxon>
        <taxon>Tracheophyta</taxon>
        <taxon>Spermatophyta</taxon>
        <taxon>Magnoliopsida</taxon>
        <taxon>Liliopsida</taxon>
        <taxon>Poales</taxon>
        <taxon>Poaceae</taxon>
        <taxon>BOP clade</taxon>
        <taxon>Pooideae</taxon>
        <taxon>Poodae</taxon>
        <taxon>Poeae</taxon>
        <taxon>Poeae Chloroplast Group 2 (Poeae type)</taxon>
        <taxon>Loliodinae</taxon>
        <taxon>Loliinae</taxon>
        <taxon>Lolium</taxon>
    </lineage>
</organism>
<keyword evidence="2" id="KW-0808">Transferase</keyword>
<comment type="caution">
    <text evidence="13">The sequence shown here is derived from an EMBL/GenBank/DDBJ whole genome shotgun (WGS) entry which is preliminary data.</text>
</comment>